<dbReference type="KEGG" id="mis:MICPUN_107393"/>
<dbReference type="GeneID" id="8246051"/>
<feature type="region of interest" description="Disordered" evidence="1">
    <location>
        <begin position="1"/>
        <end position="100"/>
    </location>
</feature>
<dbReference type="Proteomes" id="UP000002009">
    <property type="component" value="Chromosome 9"/>
</dbReference>
<dbReference type="InParanoid" id="C1EBN2"/>
<sequence length="100" mass="10330">MGGTTSRLHDSLGAVPPPPAPSMPRLSDASAVGSAGPTPRASANLSGGGVTAPAQIPSAHGRSSLDSVGGSSTQSEQSEFSKSWERQRDLTRDRLQERLY</sequence>
<dbReference type="RefSeq" id="XP_002504493.1">
    <property type="nucleotide sequence ID" value="XM_002504447.1"/>
</dbReference>
<proteinExistence type="predicted"/>
<reference evidence="2 3" key="1">
    <citation type="journal article" date="2009" name="Science">
        <title>Green evolution and dynamic adaptations revealed by genomes of the marine picoeukaryotes Micromonas.</title>
        <authorList>
            <person name="Worden A.Z."/>
            <person name="Lee J.H."/>
            <person name="Mock T."/>
            <person name="Rouze P."/>
            <person name="Simmons M.P."/>
            <person name="Aerts A.L."/>
            <person name="Allen A.E."/>
            <person name="Cuvelier M.L."/>
            <person name="Derelle E."/>
            <person name="Everett M.V."/>
            <person name="Foulon E."/>
            <person name="Grimwood J."/>
            <person name="Gundlach H."/>
            <person name="Henrissat B."/>
            <person name="Napoli C."/>
            <person name="McDonald S.M."/>
            <person name="Parker M.S."/>
            <person name="Rombauts S."/>
            <person name="Salamov A."/>
            <person name="Von Dassow P."/>
            <person name="Badger J.H."/>
            <person name="Coutinho P.M."/>
            <person name="Demir E."/>
            <person name="Dubchak I."/>
            <person name="Gentemann C."/>
            <person name="Eikrem W."/>
            <person name="Gready J.E."/>
            <person name="John U."/>
            <person name="Lanier W."/>
            <person name="Lindquist E.A."/>
            <person name="Lucas S."/>
            <person name="Mayer K.F."/>
            <person name="Moreau H."/>
            <person name="Not F."/>
            <person name="Otillar R."/>
            <person name="Panaud O."/>
            <person name="Pangilinan J."/>
            <person name="Paulsen I."/>
            <person name="Piegu B."/>
            <person name="Poliakov A."/>
            <person name="Robbens S."/>
            <person name="Schmutz J."/>
            <person name="Toulza E."/>
            <person name="Wyss T."/>
            <person name="Zelensky A."/>
            <person name="Zhou K."/>
            <person name="Armbrust E.V."/>
            <person name="Bhattacharya D."/>
            <person name="Goodenough U.W."/>
            <person name="Van de Peer Y."/>
            <person name="Grigoriev I.V."/>
        </authorList>
    </citation>
    <scope>NUCLEOTIDE SEQUENCE [LARGE SCALE GENOMIC DNA]</scope>
    <source>
        <strain evidence="3">RCC299 / NOUM17</strain>
    </source>
</reference>
<keyword evidence="3" id="KW-1185">Reference proteome</keyword>
<organism evidence="2 3">
    <name type="scientific">Micromonas commoda (strain RCC299 / NOUM17 / CCMP2709)</name>
    <name type="common">Picoplanktonic green alga</name>
    <dbReference type="NCBI Taxonomy" id="296587"/>
    <lineage>
        <taxon>Eukaryota</taxon>
        <taxon>Viridiplantae</taxon>
        <taxon>Chlorophyta</taxon>
        <taxon>Mamiellophyceae</taxon>
        <taxon>Mamiellales</taxon>
        <taxon>Mamiellaceae</taxon>
        <taxon>Micromonas</taxon>
    </lineage>
</organism>
<evidence type="ECO:0000256" key="1">
    <source>
        <dbReference type="SAM" id="MobiDB-lite"/>
    </source>
</evidence>
<dbReference type="EMBL" id="CP001329">
    <property type="protein sequence ID" value="ACO65751.1"/>
    <property type="molecule type" value="Genomic_DNA"/>
</dbReference>
<feature type="compositionally biased region" description="Polar residues" evidence="1">
    <location>
        <begin position="64"/>
        <end position="81"/>
    </location>
</feature>
<accession>C1EBN2</accession>
<evidence type="ECO:0000313" key="3">
    <source>
        <dbReference type="Proteomes" id="UP000002009"/>
    </source>
</evidence>
<name>C1EBN2_MICCC</name>
<gene>
    <name evidence="2" type="primary">HYP354</name>
    <name evidence="2" type="ORF">MICPUN_107393</name>
</gene>
<dbReference type="AlphaFoldDB" id="C1EBN2"/>
<feature type="compositionally biased region" description="Basic and acidic residues" evidence="1">
    <location>
        <begin position="82"/>
        <end position="100"/>
    </location>
</feature>
<evidence type="ECO:0000313" key="2">
    <source>
        <dbReference type="EMBL" id="ACO65751.1"/>
    </source>
</evidence>
<protein>
    <submittedName>
        <fullName evidence="2">Uncharacterized protein</fullName>
    </submittedName>
</protein>